<sequence length="173" mass="18659">MKDAANYVDIALTADTPAQGQAAVSTITQVLKERQQPLMTERLAQVDRSIELAKASLASMEKSYETTQASLRAQPPNSEAYLELARMSEAGTLAGLRQKVLDLENSKLSPTTKETELVEPIGVSDRPVFPKKSVFTAGGLVLGALLGTLLGFALPAWWEFQRKRKAAKQGASA</sequence>
<dbReference type="EMBL" id="FOCW01000013">
    <property type="protein sequence ID" value="SEN96348.1"/>
    <property type="molecule type" value="Genomic_DNA"/>
</dbReference>
<keyword evidence="3" id="KW-1185">Reference proteome</keyword>
<organism evidence="2 3">
    <name type="scientific">Brachymonas denitrificans DSM 15123</name>
    <dbReference type="NCBI Taxonomy" id="1121117"/>
    <lineage>
        <taxon>Bacteria</taxon>
        <taxon>Pseudomonadati</taxon>
        <taxon>Pseudomonadota</taxon>
        <taxon>Betaproteobacteria</taxon>
        <taxon>Burkholderiales</taxon>
        <taxon>Comamonadaceae</taxon>
        <taxon>Brachymonas</taxon>
    </lineage>
</organism>
<keyword evidence="1" id="KW-1133">Transmembrane helix</keyword>
<evidence type="ECO:0000313" key="2">
    <source>
        <dbReference type="EMBL" id="SEN96348.1"/>
    </source>
</evidence>
<feature type="transmembrane region" description="Helical" evidence="1">
    <location>
        <begin position="134"/>
        <end position="158"/>
    </location>
</feature>
<dbReference type="STRING" id="1121117.SAMN02745977_02463"/>
<gene>
    <name evidence="2" type="ORF">SAMN02745977_02463</name>
</gene>
<protein>
    <recommendedName>
        <fullName evidence="4">Tyrosine kinase G-rich domain-containing protein</fullName>
    </recommendedName>
</protein>
<name>A0A1H8KVA2_9BURK</name>
<proteinExistence type="predicted"/>
<dbReference type="RefSeq" id="WP_091818364.1">
    <property type="nucleotide sequence ID" value="NZ_FOCW01000013.1"/>
</dbReference>
<evidence type="ECO:0008006" key="4">
    <source>
        <dbReference type="Google" id="ProtNLM"/>
    </source>
</evidence>
<keyword evidence="1" id="KW-0472">Membrane</keyword>
<evidence type="ECO:0000313" key="3">
    <source>
        <dbReference type="Proteomes" id="UP000199531"/>
    </source>
</evidence>
<keyword evidence="1" id="KW-0812">Transmembrane</keyword>
<reference evidence="2 3" key="1">
    <citation type="submission" date="2016-10" db="EMBL/GenBank/DDBJ databases">
        <authorList>
            <person name="de Groot N.N."/>
        </authorList>
    </citation>
    <scope>NUCLEOTIDE SEQUENCE [LARGE SCALE GENOMIC DNA]</scope>
    <source>
        <strain evidence="2 3">DSM 15123</strain>
    </source>
</reference>
<dbReference type="Proteomes" id="UP000199531">
    <property type="component" value="Unassembled WGS sequence"/>
</dbReference>
<evidence type="ECO:0000256" key="1">
    <source>
        <dbReference type="SAM" id="Phobius"/>
    </source>
</evidence>
<accession>A0A1H8KVA2</accession>
<dbReference type="AlphaFoldDB" id="A0A1H8KVA2"/>